<comment type="caution">
    <text evidence="2">The sequence shown here is derived from an EMBL/GenBank/DDBJ whole genome shotgun (WGS) entry which is preliminary data.</text>
</comment>
<dbReference type="SMART" id="SM00849">
    <property type="entry name" value="Lactamase_B"/>
    <property type="match status" value="1"/>
</dbReference>
<dbReference type="PANTHER" id="PTHR30619:SF7">
    <property type="entry name" value="BETA-LACTAMASE DOMAIN PROTEIN"/>
    <property type="match status" value="1"/>
</dbReference>
<dbReference type="CDD" id="cd07731">
    <property type="entry name" value="ComA-like_MBL-fold"/>
    <property type="match status" value="1"/>
</dbReference>
<accession>A0ABS6G1P6</accession>
<proteinExistence type="predicted"/>
<evidence type="ECO:0000259" key="1">
    <source>
        <dbReference type="SMART" id="SM00849"/>
    </source>
</evidence>
<dbReference type="InterPro" id="IPR001279">
    <property type="entry name" value="Metallo-B-lactamas"/>
</dbReference>
<reference evidence="2 3" key="1">
    <citation type="submission" date="2021-06" db="EMBL/GenBank/DDBJ databases">
        <authorList>
            <person name="Sun Q."/>
            <person name="Li D."/>
        </authorList>
    </citation>
    <scope>NUCLEOTIDE SEQUENCE [LARGE SCALE GENOMIC DNA]</scope>
    <source>
        <strain evidence="2 3">MSJ-5</strain>
    </source>
</reference>
<dbReference type="Pfam" id="PF00753">
    <property type="entry name" value="Lactamase_B"/>
    <property type="match status" value="1"/>
</dbReference>
<protein>
    <submittedName>
        <fullName evidence="2">MBL fold metallo-hydrolase</fullName>
    </submittedName>
</protein>
<dbReference type="InterPro" id="IPR035681">
    <property type="entry name" value="ComA-like_MBL"/>
</dbReference>
<dbReference type="PROSITE" id="PS51257">
    <property type="entry name" value="PROKAR_LIPOPROTEIN"/>
    <property type="match status" value="1"/>
</dbReference>
<keyword evidence="3" id="KW-1185">Reference proteome</keyword>
<sequence>MKSTNKLKFTSLLILLLFVVFFTLTACEKSLSGVLSIHMIDVGQGESILIITPNNKTILIDAGEQSEGRRVKAYLTKKQVNKIDLIIGTHPHSDHIGGLSEIIKNFEVEKIIMPKKLHTSATFEKLFTTIESKGLTISAPQQNKLIEFDENIKLHFLGPIKDYGDNLNLWSIVFRLDYKDKSFLFTGDMEEEAEIDLINTYDKAVLRSNVLNIGHHGSNTSTSKQFLDYVNPEIALISLGNDNPYGHPHREVIKRLEEASAFIYRTDLQGTVILLSDGIEIWSNQVPSNKKDSFQKLP</sequence>
<dbReference type="Proteomes" id="UP000779508">
    <property type="component" value="Unassembled WGS sequence"/>
</dbReference>
<evidence type="ECO:0000313" key="2">
    <source>
        <dbReference type="EMBL" id="MBU5675647.1"/>
    </source>
</evidence>
<feature type="domain" description="Metallo-beta-lactamase" evidence="1">
    <location>
        <begin position="44"/>
        <end position="215"/>
    </location>
</feature>
<name>A0ABS6G1P6_9FIRM</name>
<dbReference type="EMBL" id="JAHLQK010000001">
    <property type="protein sequence ID" value="MBU5675647.1"/>
    <property type="molecule type" value="Genomic_DNA"/>
</dbReference>
<dbReference type="PANTHER" id="PTHR30619">
    <property type="entry name" value="DNA INTERNALIZATION/COMPETENCE PROTEIN COMEC/REC2"/>
    <property type="match status" value="1"/>
</dbReference>
<dbReference type="InterPro" id="IPR052159">
    <property type="entry name" value="Competence_DNA_uptake"/>
</dbReference>
<evidence type="ECO:0000313" key="3">
    <source>
        <dbReference type="Proteomes" id="UP000779508"/>
    </source>
</evidence>
<gene>
    <name evidence="2" type="ORF">KQI88_04390</name>
</gene>
<organism evidence="2 3">
    <name type="scientific">Alkaliphilus flagellatus</name>
    <dbReference type="NCBI Taxonomy" id="2841507"/>
    <lineage>
        <taxon>Bacteria</taxon>
        <taxon>Bacillati</taxon>
        <taxon>Bacillota</taxon>
        <taxon>Clostridia</taxon>
        <taxon>Peptostreptococcales</taxon>
        <taxon>Natronincolaceae</taxon>
        <taxon>Alkaliphilus</taxon>
    </lineage>
</organism>
<dbReference type="RefSeq" id="WP_216415112.1">
    <property type="nucleotide sequence ID" value="NZ_JAHLQK010000001.1"/>
</dbReference>